<keyword evidence="2" id="KW-0472">Membrane</keyword>
<dbReference type="Proteomes" id="UP000008068">
    <property type="component" value="Unassembled WGS sequence"/>
</dbReference>
<dbReference type="AlphaFoldDB" id="G0NSU8"/>
<name>G0NSU8_CAEBE</name>
<keyword evidence="5" id="KW-1185">Reference proteome</keyword>
<organism evidence="5">
    <name type="scientific">Caenorhabditis brenneri</name>
    <name type="common">Nematode worm</name>
    <dbReference type="NCBI Taxonomy" id="135651"/>
    <lineage>
        <taxon>Eukaryota</taxon>
        <taxon>Metazoa</taxon>
        <taxon>Ecdysozoa</taxon>
        <taxon>Nematoda</taxon>
        <taxon>Chromadorea</taxon>
        <taxon>Rhabditida</taxon>
        <taxon>Rhabditina</taxon>
        <taxon>Rhabditomorpha</taxon>
        <taxon>Rhabditoidea</taxon>
        <taxon>Rhabditidae</taxon>
        <taxon>Peloderinae</taxon>
        <taxon>Caenorhabditis</taxon>
    </lineage>
</organism>
<dbReference type="HOGENOM" id="CLU_2148038_0_0_1"/>
<dbReference type="PROSITE" id="PS00022">
    <property type="entry name" value="EGF_1"/>
    <property type="match status" value="1"/>
</dbReference>
<comment type="caution">
    <text evidence="1">Lacks conserved residue(s) required for the propagation of feature annotation.</text>
</comment>
<dbReference type="PROSITE" id="PS50026">
    <property type="entry name" value="EGF_3"/>
    <property type="match status" value="1"/>
</dbReference>
<evidence type="ECO:0000313" key="4">
    <source>
        <dbReference type="EMBL" id="EGT36950.1"/>
    </source>
</evidence>
<dbReference type="SUPFAM" id="SSF57196">
    <property type="entry name" value="EGF/Laminin"/>
    <property type="match status" value="1"/>
</dbReference>
<feature type="transmembrane region" description="Helical" evidence="2">
    <location>
        <begin position="61"/>
        <end position="85"/>
    </location>
</feature>
<proteinExistence type="predicted"/>
<evidence type="ECO:0000259" key="3">
    <source>
        <dbReference type="PROSITE" id="PS50026"/>
    </source>
</evidence>
<sequence>MSSRRLASLELCPASCNNRGVCYKSGNFFYCRCLSDAFGVACEYLNSTTSPSVPASDDDESIVLCIVVLGGCGLLVSCACLWYALKDTEFVGKSTKTVCNLVNTWFNRFIRQ</sequence>
<evidence type="ECO:0000256" key="1">
    <source>
        <dbReference type="PROSITE-ProRule" id="PRU00076"/>
    </source>
</evidence>
<reference evidence="5" key="1">
    <citation type="submission" date="2011-07" db="EMBL/GenBank/DDBJ databases">
        <authorList>
            <consortium name="Caenorhabditis brenneri Sequencing and Analysis Consortium"/>
            <person name="Wilson R.K."/>
        </authorList>
    </citation>
    <scope>NUCLEOTIDE SEQUENCE [LARGE SCALE GENOMIC DNA]</scope>
    <source>
        <strain evidence="5">PB2801</strain>
    </source>
</reference>
<keyword evidence="2" id="KW-1133">Transmembrane helix</keyword>
<evidence type="ECO:0000313" key="5">
    <source>
        <dbReference type="Proteomes" id="UP000008068"/>
    </source>
</evidence>
<gene>
    <name evidence="4" type="ORF">CAEBREN_07968</name>
</gene>
<protein>
    <recommendedName>
        <fullName evidence="3">EGF-like domain-containing protein</fullName>
    </recommendedName>
</protein>
<feature type="domain" description="EGF-like" evidence="3">
    <location>
        <begin position="8"/>
        <end position="43"/>
    </location>
</feature>
<dbReference type="EMBL" id="GL379940">
    <property type="protein sequence ID" value="EGT36950.1"/>
    <property type="molecule type" value="Genomic_DNA"/>
</dbReference>
<keyword evidence="1" id="KW-0245">EGF-like domain</keyword>
<feature type="disulfide bond" evidence="1">
    <location>
        <begin position="33"/>
        <end position="42"/>
    </location>
</feature>
<evidence type="ECO:0000256" key="2">
    <source>
        <dbReference type="SAM" id="Phobius"/>
    </source>
</evidence>
<keyword evidence="2" id="KW-0812">Transmembrane</keyword>
<feature type="disulfide bond" evidence="1">
    <location>
        <begin position="12"/>
        <end position="22"/>
    </location>
</feature>
<accession>G0NSU8</accession>
<dbReference type="InParanoid" id="G0NSU8"/>
<keyword evidence="1" id="KW-1015">Disulfide bond</keyword>
<dbReference type="InterPro" id="IPR000742">
    <property type="entry name" value="EGF"/>
</dbReference>